<keyword evidence="2" id="KW-0812">Transmembrane</keyword>
<dbReference type="EMBL" id="BAAAUV010000004">
    <property type="protein sequence ID" value="GAA3205645.1"/>
    <property type="molecule type" value="Genomic_DNA"/>
</dbReference>
<dbReference type="InterPro" id="IPR001646">
    <property type="entry name" value="5peptide_repeat"/>
</dbReference>
<feature type="compositionally biased region" description="Basic and acidic residues" evidence="1">
    <location>
        <begin position="14"/>
        <end position="24"/>
    </location>
</feature>
<keyword evidence="4" id="KW-1185">Reference proteome</keyword>
<evidence type="ECO:0000313" key="3">
    <source>
        <dbReference type="EMBL" id="GAA3205645.1"/>
    </source>
</evidence>
<evidence type="ECO:0000256" key="2">
    <source>
        <dbReference type="SAM" id="Phobius"/>
    </source>
</evidence>
<evidence type="ECO:0008006" key="5">
    <source>
        <dbReference type="Google" id="ProtNLM"/>
    </source>
</evidence>
<accession>A0ABP6Q633</accession>
<proteinExistence type="predicted"/>
<keyword evidence="2" id="KW-1133">Transmembrane helix</keyword>
<organism evidence="3 4">
    <name type="scientific">Actinocorallia longicatena</name>
    <dbReference type="NCBI Taxonomy" id="111803"/>
    <lineage>
        <taxon>Bacteria</taxon>
        <taxon>Bacillati</taxon>
        <taxon>Actinomycetota</taxon>
        <taxon>Actinomycetes</taxon>
        <taxon>Streptosporangiales</taxon>
        <taxon>Thermomonosporaceae</taxon>
        <taxon>Actinocorallia</taxon>
    </lineage>
</organism>
<dbReference type="Gene3D" id="2.160.20.80">
    <property type="entry name" value="E3 ubiquitin-protein ligase SopA"/>
    <property type="match status" value="1"/>
</dbReference>
<feature type="compositionally biased region" description="Basic and acidic residues" evidence="1">
    <location>
        <begin position="51"/>
        <end position="68"/>
    </location>
</feature>
<dbReference type="RefSeq" id="WP_344825365.1">
    <property type="nucleotide sequence ID" value="NZ_BAAAUV010000004.1"/>
</dbReference>
<name>A0ABP6Q633_9ACTN</name>
<protein>
    <recommendedName>
        <fullName evidence="5">Pentapeptide repeat protein</fullName>
    </recommendedName>
</protein>
<comment type="caution">
    <text evidence="3">The sequence shown here is derived from an EMBL/GenBank/DDBJ whole genome shotgun (WGS) entry which is preliminary data.</text>
</comment>
<feature type="region of interest" description="Disordered" evidence="1">
    <location>
        <begin position="48"/>
        <end position="68"/>
    </location>
</feature>
<keyword evidence="2" id="KW-0472">Membrane</keyword>
<feature type="region of interest" description="Disordered" evidence="1">
    <location>
        <begin position="1"/>
        <end position="27"/>
    </location>
</feature>
<dbReference type="SUPFAM" id="SSF141571">
    <property type="entry name" value="Pentapeptide repeat-like"/>
    <property type="match status" value="1"/>
</dbReference>
<reference evidence="4" key="1">
    <citation type="journal article" date="2019" name="Int. J. Syst. Evol. Microbiol.">
        <title>The Global Catalogue of Microorganisms (GCM) 10K type strain sequencing project: providing services to taxonomists for standard genome sequencing and annotation.</title>
        <authorList>
            <consortium name="The Broad Institute Genomics Platform"/>
            <consortium name="The Broad Institute Genome Sequencing Center for Infectious Disease"/>
            <person name="Wu L."/>
            <person name="Ma J."/>
        </authorList>
    </citation>
    <scope>NUCLEOTIDE SEQUENCE [LARGE SCALE GENOMIC DNA]</scope>
    <source>
        <strain evidence="4">JCM 9377</strain>
    </source>
</reference>
<dbReference type="Pfam" id="PF00805">
    <property type="entry name" value="Pentapeptide"/>
    <property type="match status" value="1"/>
</dbReference>
<feature type="transmembrane region" description="Helical" evidence="2">
    <location>
        <begin position="78"/>
        <end position="96"/>
    </location>
</feature>
<evidence type="ECO:0000313" key="4">
    <source>
        <dbReference type="Proteomes" id="UP001501237"/>
    </source>
</evidence>
<evidence type="ECO:0000256" key="1">
    <source>
        <dbReference type="SAM" id="MobiDB-lite"/>
    </source>
</evidence>
<gene>
    <name evidence="3" type="ORF">GCM10010468_20720</name>
</gene>
<sequence length="282" mass="31582">MSDLSGPAPTTSEVEPRPRARELTQSEIDALPLDKRLELLALERQGAEAAQARRDAERERERARDDARRDRRWQGSHQWINSLVLLFGIVLAFITWRTGQEELRTSRDNLATVQQGQVTERYTKAVEQLGSSRREVRIAAVYALERIARDSDRDRIAIRDVLAAFVREHDPGPKVEDAELPKEPDTDVAAALNVLARRPADPVDHTHGLDLHGIRTPATSFISYEVNLTSANLESANLSRTDLNNARMDGARLNFANLTGADLNHAILTRAYWSPRTCPGPT</sequence>
<dbReference type="Proteomes" id="UP001501237">
    <property type="component" value="Unassembled WGS sequence"/>
</dbReference>